<feature type="region of interest" description="Disordered" evidence="7">
    <location>
        <begin position="277"/>
        <end position="342"/>
    </location>
</feature>
<dbReference type="AlphaFoldDB" id="A0A9W3BPX4"/>
<dbReference type="Gene3D" id="1.20.1080.10">
    <property type="entry name" value="Glycerol uptake facilitator protein"/>
    <property type="match status" value="1"/>
</dbReference>
<evidence type="ECO:0000256" key="2">
    <source>
        <dbReference type="ARBA" id="ARBA00006175"/>
    </source>
</evidence>
<protein>
    <submittedName>
        <fullName evidence="10">Aquaporin AQPAn.G-like</fullName>
    </submittedName>
</protein>
<evidence type="ECO:0000256" key="6">
    <source>
        <dbReference type="RuleBase" id="RU000477"/>
    </source>
</evidence>
<keyword evidence="3 6" id="KW-0812">Transmembrane</keyword>
<keyword evidence="9" id="KW-1185">Reference proteome</keyword>
<feature type="compositionally biased region" description="Basic and acidic residues" evidence="7">
    <location>
        <begin position="277"/>
        <end position="318"/>
    </location>
</feature>
<gene>
    <name evidence="10" type="primary">LOC106074738</name>
</gene>
<dbReference type="OMA" id="IGYRVQT"/>
<dbReference type="RefSeq" id="XP_055901438.1">
    <property type="nucleotide sequence ID" value="XM_056045463.1"/>
</dbReference>
<sequence length="342" mass="36646">MSLASIPDRLCDELSLCHEGETIGQRLINRELNDLKNIAFWKGVVGEFVGCLLLIVFAVGMGLKQDGTEGPPLLQVAIGGGIVLAVIIKALSTVSGGIVNPAITVGCLITGQISLAKCLVYITFQSAGAIAGAGLLKITVPYSYVGTLGVIAPGEGVSSLEALGAEIIINFLLLFVTVAMLDPGRPDAQGYVPFMIGLIATVDSLFAAPISGGCMNPIRSLGPAVIQETYENAWIYWVGPMIGAVAGSLCYDLLFATQPFGLRRLFKSPEVPDAEKAYPKKLEKKSGEPLPKHVEKNYHKTEKYNQKSEKIYQKKPGNDDQVGDLLPKRYCHIDPRENESGI</sequence>
<reference evidence="10" key="1">
    <citation type="submission" date="2025-08" db="UniProtKB">
        <authorList>
            <consortium name="RefSeq"/>
        </authorList>
    </citation>
    <scope>IDENTIFICATION</scope>
</reference>
<proteinExistence type="inferred from homology"/>
<feature type="transmembrane region" description="Helical" evidence="8">
    <location>
        <begin position="129"/>
        <end position="151"/>
    </location>
</feature>
<dbReference type="GO" id="GO:0005886">
    <property type="term" value="C:plasma membrane"/>
    <property type="evidence" value="ECO:0007669"/>
    <property type="project" value="TreeGrafter"/>
</dbReference>
<evidence type="ECO:0000256" key="7">
    <source>
        <dbReference type="SAM" id="MobiDB-lite"/>
    </source>
</evidence>
<comment type="subcellular location">
    <subcellularLocation>
        <location evidence="1">Membrane</location>
        <topology evidence="1">Multi-pass membrane protein</topology>
    </subcellularLocation>
</comment>
<evidence type="ECO:0000256" key="1">
    <source>
        <dbReference type="ARBA" id="ARBA00004141"/>
    </source>
</evidence>
<dbReference type="InterPro" id="IPR023271">
    <property type="entry name" value="Aquaporin-like"/>
</dbReference>
<keyword evidence="5 8" id="KW-0472">Membrane</keyword>
<dbReference type="PANTHER" id="PTHR19139:SF199">
    <property type="entry name" value="MIP17260P"/>
    <property type="match status" value="1"/>
</dbReference>
<feature type="transmembrane region" description="Helical" evidence="8">
    <location>
        <begin position="73"/>
        <end position="92"/>
    </location>
</feature>
<dbReference type="SUPFAM" id="SSF81338">
    <property type="entry name" value="Aquaporin-like"/>
    <property type="match status" value="1"/>
</dbReference>
<dbReference type="CDD" id="cd00333">
    <property type="entry name" value="MIP"/>
    <property type="match status" value="1"/>
</dbReference>
<evidence type="ECO:0000256" key="3">
    <source>
        <dbReference type="ARBA" id="ARBA00022692"/>
    </source>
</evidence>
<feature type="transmembrane region" description="Helical" evidence="8">
    <location>
        <begin position="98"/>
        <end position="122"/>
    </location>
</feature>
<feature type="transmembrane region" description="Helical" evidence="8">
    <location>
        <begin position="193"/>
        <end position="213"/>
    </location>
</feature>
<dbReference type="Pfam" id="PF00230">
    <property type="entry name" value="MIP"/>
    <property type="match status" value="1"/>
</dbReference>
<organism evidence="9 10">
    <name type="scientific">Biomphalaria glabrata</name>
    <name type="common">Bloodfluke planorb</name>
    <name type="synonym">Freshwater snail</name>
    <dbReference type="NCBI Taxonomy" id="6526"/>
    <lineage>
        <taxon>Eukaryota</taxon>
        <taxon>Metazoa</taxon>
        <taxon>Spiralia</taxon>
        <taxon>Lophotrochozoa</taxon>
        <taxon>Mollusca</taxon>
        <taxon>Gastropoda</taxon>
        <taxon>Heterobranchia</taxon>
        <taxon>Euthyneura</taxon>
        <taxon>Panpulmonata</taxon>
        <taxon>Hygrophila</taxon>
        <taxon>Lymnaeoidea</taxon>
        <taxon>Planorbidae</taxon>
        <taxon>Biomphalaria</taxon>
    </lineage>
</organism>
<name>A0A9W3BPX4_BIOGL</name>
<feature type="transmembrane region" description="Helical" evidence="8">
    <location>
        <begin position="163"/>
        <end position="181"/>
    </location>
</feature>
<evidence type="ECO:0000256" key="4">
    <source>
        <dbReference type="ARBA" id="ARBA00022989"/>
    </source>
</evidence>
<dbReference type="GeneID" id="106074738"/>
<feature type="compositionally biased region" description="Basic and acidic residues" evidence="7">
    <location>
        <begin position="331"/>
        <end position="342"/>
    </location>
</feature>
<evidence type="ECO:0000256" key="8">
    <source>
        <dbReference type="SAM" id="Phobius"/>
    </source>
</evidence>
<dbReference type="Proteomes" id="UP001165740">
    <property type="component" value="Chromosome 11"/>
</dbReference>
<keyword evidence="4 8" id="KW-1133">Transmembrane helix</keyword>
<keyword evidence="6" id="KW-0813">Transport</keyword>
<dbReference type="PRINTS" id="PR00783">
    <property type="entry name" value="MINTRINSICP"/>
</dbReference>
<dbReference type="GO" id="GO:0015250">
    <property type="term" value="F:water channel activity"/>
    <property type="evidence" value="ECO:0007669"/>
    <property type="project" value="TreeGrafter"/>
</dbReference>
<evidence type="ECO:0000313" key="9">
    <source>
        <dbReference type="Proteomes" id="UP001165740"/>
    </source>
</evidence>
<evidence type="ECO:0000256" key="5">
    <source>
        <dbReference type="ARBA" id="ARBA00023136"/>
    </source>
</evidence>
<evidence type="ECO:0000313" key="10">
    <source>
        <dbReference type="RefSeq" id="XP_055901438.1"/>
    </source>
</evidence>
<feature type="transmembrane region" description="Helical" evidence="8">
    <location>
        <begin position="233"/>
        <end position="254"/>
    </location>
</feature>
<dbReference type="OrthoDB" id="3222at2759"/>
<dbReference type="InterPro" id="IPR034294">
    <property type="entry name" value="Aquaporin_transptr"/>
</dbReference>
<feature type="transmembrane region" description="Helical" evidence="8">
    <location>
        <begin position="39"/>
        <end position="61"/>
    </location>
</feature>
<accession>A0A9W3BPX4</accession>
<dbReference type="PANTHER" id="PTHR19139">
    <property type="entry name" value="AQUAPORIN TRANSPORTER"/>
    <property type="match status" value="1"/>
</dbReference>
<dbReference type="InterPro" id="IPR000425">
    <property type="entry name" value="MIP"/>
</dbReference>
<comment type="similarity">
    <text evidence="2 6">Belongs to the MIP/aquaporin (TC 1.A.8) family.</text>
</comment>